<feature type="compositionally biased region" description="Basic and acidic residues" evidence="1">
    <location>
        <begin position="43"/>
        <end position="56"/>
    </location>
</feature>
<dbReference type="AlphaFoldDB" id="A0A7W8Z818"/>
<evidence type="ECO:0000256" key="1">
    <source>
        <dbReference type="SAM" id="MobiDB-lite"/>
    </source>
</evidence>
<gene>
    <name evidence="2" type="ORF">BJ981_004714</name>
</gene>
<evidence type="ECO:0000313" key="3">
    <source>
        <dbReference type="Proteomes" id="UP000588112"/>
    </source>
</evidence>
<sequence>MCGGPHDRPRAANGAGQTPVRPTVRGRLHGGPCAAHRLNRQTLPHEDQNQQGSKREEPLAITPATSEHPAPTSHGLALRGPRAVHPVPAVGWCAQLWVGSRRPTTTAPHGWDQHTPTTQRTPPRRQAPSQTATRTRVKPREATGDHAADHRTSRAESTRPRRTRTPCRPPYARHPPMRAVMGGIAAPSHDGAARVGSKHPNHSKLRLRKPRLLPAATQFTAEESTGAGVRIQCALSATKPPVIPRIRFSGSLAYADRQSGPERRRDPDNHLSADCHYFPLLAVTLGRDAEVTRDGVPVLVHGVE</sequence>
<dbReference type="Proteomes" id="UP000588112">
    <property type="component" value="Unassembled WGS sequence"/>
</dbReference>
<comment type="caution">
    <text evidence="2">The sequence shown here is derived from an EMBL/GenBank/DDBJ whole genome shotgun (WGS) entry which is preliminary data.</text>
</comment>
<accession>A0A7W8Z818</accession>
<proteinExistence type="predicted"/>
<protein>
    <submittedName>
        <fullName evidence="2">Uncharacterized protein</fullName>
    </submittedName>
</protein>
<organism evidence="2 3">
    <name type="scientific">Sphaerisporangium krabiense</name>
    <dbReference type="NCBI Taxonomy" id="763782"/>
    <lineage>
        <taxon>Bacteria</taxon>
        <taxon>Bacillati</taxon>
        <taxon>Actinomycetota</taxon>
        <taxon>Actinomycetes</taxon>
        <taxon>Streptosporangiales</taxon>
        <taxon>Streptosporangiaceae</taxon>
        <taxon>Sphaerisporangium</taxon>
    </lineage>
</organism>
<keyword evidence="3" id="KW-1185">Reference proteome</keyword>
<reference evidence="2 3" key="1">
    <citation type="submission" date="2020-08" db="EMBL/GenBank/DDBJ databases">
        <title>Sequencing the genomes of 1000 actinobacteria strains.</title>
        <authorList>
            <person name="Klenk H.-P."/>
        </authorList>
    </citation>
    <scope>NUCLEOTIDE SEQUENCE [LARGE SCALE GENOMIC DNA]</scope>
    <source>
        <strain evidence="2 3">DSM 45790</strain>
    </source>
</reference>
<dbReference type="EMBL" id="JACHBR010000001">
    <property type="protein sequence ID" value="MBB5629015.1"/>
    <property type="molecule type" value="Genomic_DNA"/>
</dbReference>
<feature type="compositionally biased region" description="Basic and acidic residues" evidence="1">
    <location>
        <begin position="1"/>
        <end position="10"/>
    </location>
</feature>
<feature type="compositionally biased region" description="Low complexity" evidence="1">
    <location>
        <begin position="113"/>
        <end position="131"/>
    </location>
</feature>
<evidence type="ECO:0000313" key="2">
    <source>
        <dbReference type="EMBL" id="MBB5629015.1"/>
    </source>
</evidence>
<feature type="region of interest" description="Disordered" evidence="1">
    <location>
        <begin position="103"/>
        <end position="175"/>
    </location>
</feature>
<feature type="region of interest" description="Disordered" evidence="1">
    <location>
        <begin position="1"/>
        <end position="56"/>
    </location>
</feature>
<feature type="compositionally biased region" description="Basic and acidic residues" evidence="1">
    <location>
        <begin position="138"/>
        <end position="159"/>
    </location>
</feature>
<name>A0A7W8Z818_9ACTN</name>